<reference evidence="1" key="1">
    <citation type="submission" date="2020-08" db="EMBL/GenBank/DDBJ databases">
        <title>Multicomponent nature underlies the extraordinary mechanical properties of spider dragline silk.</title>
        <authorList>
            <person name="Kono N."/>
            <person name="Nakamura H."/>
            <person name="Mori M."/>
            <person name="Yoshida Y."/>
            <person name="Ohtoshi R."/>
            <person name="Malay A.D."/>
            <person name="Moran D.A.P."/>
            <person name="Tomita M."/>
            <person name="Numata K."/>
            <person name="Arakawa K."/>
        </authorList>
    </citation>
    <scope>NUCLEOTIDE SEQUENCE</scope>
</reference>
<accession>A0A8X6RZC6</accession>
<organism evidence="1 2">
    <name type="scientific">Trichonephila clavipes</name>
    <name type="common">Golden silk orbweaver</name>
    <name type="synonym">Nephila clavipes</name>
    <dbReference type="NCBI Taxonomy" id="2585209"/>
    <lineage>
        <taxon>Eukaryota</taxon>
        <taxon>Metazoa</taxon>
        <taxon>Ecdysozoa</taxon>
        <taxon>Arthropoda</taxon>
        <taxon>Chelicerata</taxon>
        <taxon>Arachnida</taxon>
        <taxon>Araneae</taxon>
        <taxon>Araneomorphae</taxon>
        <taxon>Entelegynae</taxon>
        <taxon>Araneoidea</taxon>
        <taxon>Nephilidae</taxon>
        <taxon>Trichonephila</taxon>
    </lineage>
</organism>
<evidence type="ECO:0000313" key="2">
    <source>
        <dbReference type="Proteomes" id="UP000887159"/>
    </source>
</evidence>
<evidence type="ECO:0000313" key="1">
    <source>
        <dbReference type="EMBL" id="GFY02941.1"/>
    </source>
</evidence>
<protein>
    <submittedName>
        <fullName evidence="1">Uncharacterized protein</fullName>
    </submittedName>
</protein>
<dbReference type="Proteomes" id="UP000887159">
    <property type="component" value="Unassembled WGS sequence"/>
</dbReference>
<dbReference type="EMBL" id="BMAU01021233">
    <property type="protein sequence ID" value="GFY02941.1"/>
    <property type="molecule type" value="Genomic_DNA"/>
</dbReference>
<comment type="caution">
    <text evidence="1">The sequence shown here is derived from an EMBL/GenBank/DDBJ whole genome shotgun (WGS) entry which is preliminary data.</text>
</comment>
<proteinExistence type="predicted"/>
<sequence length="115" mass="12590">MKSFVCETLDSSVEDPITRISVTAGRMHGMTGIFENGNPAHMGIGSNEHADVIAKKTRDLDQPFTVTSEDANSVAKYKISIQCCIKSTTPDLINYLSDQGIGSWLALSRVRAQYH</sequence>
<keyword evidence="2" id="KW-1185">Reference proteome</keyword>
<dbReference type="AlphaFoldDB" id="A0A8X6RZC6"/>
<gene>
    <name evidence="1" type="ORF">TNCV_3508211</name>
</gene>
<name>A0A8X6RZC6_TRICX</name>